<dbReference type="InterPro" id="IPR003594">
    <property type="entry name" value="HATPase_dom"/>
</dbReference>
<evidence type="ECO:0000259" key="2">
    <source>
        <dbReference type="Pfam" id="PF13581"/>
    </source>
</evidence>
<dbReference type="InterPro" id="IPR050267">
    <property type="entry name" value="Anti-sigma-factor_SerPK"/>
</dbReference>
<protein>
    <recommendedName>
        <fullName evidence="2">Histidine kinase/HSP90-like ATPase domain-containing protein</fullName>
    </recommendedName>
</protein>
<keyword evidence="1" id="KW-0808">Transferase</keyword>
<dbReference type="CDD" id="cd16936">
    <property type="entry name" value="HATPase_RsbW-like"/>
    <property type="match status" value="1"/>
</dbReference>
<dbReference type="GO" id="GO:0004674">
    <property type="term" value="F:protein serine/threonine kinase activity"/>
    <property type="evidence" value="ECO:0007669"/>
    <property type="project" value="UniProtKB-KW"/>
</dbReference>
<proteinExistence type="predicted"/>
<feature type="domain" description="Histidine kinase/HSP90-like ATPase" evidence="2">
    <location>
        <begin position="11"/>
        <end position="121"/>
    </location>
</feature>
<dbReference type="InterPro" id="IPR036890">
    <property type="entry name" value="HATPase_C_sf"/>
</dbReference>
<dbReference type="SUPFAM" id="SSF55874">
    <property type="entry name" value="ATPase domain of HSP90 chaperone/DNA topoisomerase II/histidine kinase"/>
    <property type="match status" value="1"/>
</dbReference>
<reference evidence="3" key="1">
    <citation type="submission" date="2020-01" db="EMBL/GenBank/DDBJ databases">
        <authorList>
            <person name="Meier V. D."/>
            <person name="Meier V D."/>
        </authorList>
    </citation>
    <scope>NUCLEOTIDE SEQUENCE</scope>
    <source>
        <strain evidence="3">HLG_WM_MAG_03</strain>
    </source>
</reference>
<sequence length="130" mass="14610">MMPKDTLLVNSRIEEVQTVYEWIEKLLGDSVESKLRHNILLITQEIVTNAIVHGNCLDASKIVTLTFQKNSEEVIVSIQDEGTGSPPLPTKEEATELDYLAENGRGLKLAVLLCKKIEVDRNLITFVFEI</sequence>
<dbReference type="PANTHER" id="PTHR35526:SF3">
    <property type="entry name" value="ANTI-SIGMA-F FACTOR RSBW"/>
    <property type="match status" value="1"/>
</dbReference>
<organism evidence="3">
    <name type="scientific">uncultured Sulfurovum sp</name>
    <dbReference type="NCBI Taxonomy" id="269237"/>
    <lineage>
        <taxon>Bacteria</taxon>
        <taxon>Pseudomonadati</taxon>
        <taxon>Campylobacterota</taxon>
        <taxon>Epsilonproteobacteria</taxon>
        <taxon>Campylobacterales</taxon>
        <taxon>Sulfurovaceae</taxon>
        <taxon>Sulfurovum</taxon>
        <taxon>environmental samples</taxon>
    </lineage>
</organism>
<name>A0A6S6TWM2_9BACT</name>
<dbReference type="Pfam" id="PF13581">
    <property type="entry name" value="HATPase_c_2"/>
    <property type="match status" value="1"/>
</dbReference>
<dbReference type="PANTHER" id="PTHR35526">
    <property type="entry name" value="ANTI-SIGMA-F FACTOR RSBW-RELATED"/>
    <property type="match status" value="1"/>
</dbReference>
<gene>
    <name evidence="3" type="ORF">HELGO_WM53084</name>
</gene>
<keyword evidence="1" id="KW-0418">Kinase</keyword>
<evidence type="ECO:0000313" key="3">
    <source>
        <dbReference type="EMBL" id="CAA6820568.1"/>
    </source>
</evidence>
<keyword evidence="1" id="KW-0723">Serine/threonine-protein kinase</keyword>
<dbReference type="EMBL" id="CACVAR010000315">
    <property type="protein sequence ID" value="CAA6820568.1"/>
    <property type="molecule type" value="Genomic_DNA"/>
</dbReference>
<accession>A0A6S6TWM2</accession>
<dbReference type="AlphaFoldDB" id="A0A6S6TWM2"/>
<dbReference type="Gene3D" id="3.30.565.10">
    <property type="entry name" value="Histidine kinase-like ATPase, C-terminal domain"/>
    <property type="match status" value="1"/>
</dbReference>
<evidence type="ECO:0000256" key="1">
    <source>
        <dbReference type="ARBA" id="ARBA00022527"/>
    </source>
</evidence>